<feature type="domain" description="PAS" evidence="12">
    <location>
        <begin position="182"/>
        <end position="234"/>
    </location>
</feature>
<keyword evidence="1" id="KW-0813">Transport</keyword>
<dbReference type="GO" id="GO:0007165">
    <property type="term" value="P:signal transduction"/>
    <property type="evidence" value="ECO:0007669"/>
    <property type="project" value="UniProtKB-KW"/>
</dbReference>
<feature type="compositionally biased region" description="Polar residues" evidence="10">
    <location>
        <begin position="148"/>
        <end position="157"/>
    </location>
</feature>
<keyword evidence="5 8" id="KW-0807">Transducer</keyword>
<dbReference type="PROSITE" id="PS50113">
    <property type="entry name" value="PAC"/>
    <property type="match status" value="3"/>
</dbReference>
<feature type="domain" description="PAS" evidence="12">
    <location>
        <begin position="436"/>
        <end position="506"/>
    </location>
</feature>
<evidence type="ECO:0000259" key="11">
    <source>
        <dbReference type="PROSITE" id="PS50111"/>
    </source>
</evidence>
<feature type="domain" description="PAS" evidence="12">
    <location>
        <begin position="557"/>
        <end position="627"/>
    </location>
</feature>
<dbReference type="GO" id="GO:0046872">
    <property type="term" value="F:metal ion binding"/>
    <property type="evidence" value="ECO:0007669"/>
    <property type="project" value="UniProtKB-KW"/>
</dbReference>
<comment type="similarity">
    <text evidence="6">Belongs to the methyl-accepting chemotaxis (MCP) protein family.</text>
</comment>
<keyword evidence="16" id="KW-1185">Reference proteome</keyword>
<dbReference type="Pfam" id="PF01152">
    <property type="entry name" value="Bac_globin"/>
    <property type="match status" value="1"/>
</dbReference>
<evidence type="ECO:0000256" key="6">
    <source>
        <dbReference type="ARBA" id="ARBA00029447"/>
    </source>
</evidence>
<dbReference type="GO" id="GO:0020037">
    <property type="term" value="F:heme binding"/>
    <property type="evidence" value="ECO:0007669"/>
    <property type="project" value="InterPro"/>
</dbReference>
<dbReference type="Pfam" id="PF08447">
    <property type="entry name" value="PAS_3"/>
    <property type="match status" value="1"/>
</dbReference>
<dbReference type="InterPro" id="IPR009050">
    <property type="entry name" value="Globin-like_sf"/>
</dbReference>
<evidence type="ECO:0000256" key="5">
    <source>
        <dbReference type="ARBA" id="ARBA00023224"/>
    </source>
</evidence>
<dbReference type="Proteomes" id="UP000614216">
    <property type="component" value="Unassembled WGS sequence"/>
</dbReference>
<dbReference type="InterPro" id="IPR012292">
    <property type="entry name" value="Globin/Proto"/>
</dbReference>
<dbReference type="SUPFAM" id="SSF46458">
    <property type="entry name" value="Globin-like"/>
    <property type="match status" value="1"/>
</dbReference>
<keyword evidence="9" id="KW-0175">Coiled coil</keyword>
<evidence type="ECO:0000256" key="10">
    <source>
        <dbReference type="SAM" id="MobiDB-lite"/>
    </source>
</evidence>
<sequence length="1156" mass="128146">MSTEKKITTESTLYQRIGGKKLLEKASEILYKQIMEDSLLTPFFDGIDIGEQKHKMTSFLMYAFGAPVKYTGKSLAAAHKPLLKKGLNETHFNAVANHLTSTLVTLKIDTAIQEEIMDIVSKTKKDILGISNNTTMANTKLSKENKPTSKSNDNGSVEKNIDINLQGKLDAINAAFASIEFDPKGIIIDANEKFLKIMGYAKKDIIKNNHSIFIEEDYSKSKDYKAFWNKLKNGEPQTGKFRRFGKNGREVWLQASYTPVSNEKGEVVKVIKVAFDVTAEKAEIQEALESVRSQEEELRQNLEEMTTTQEEMKRVQMRIEQTLEQAVDAIVTIDSNKLITFYNNSAELLFGYSKDEVIGKNVKMIVPIEHRDNHDKYISDNIETGVNKVVGSGRDLEMTRRDGSKFWGNLSLSKVNVGGELQYTAFIKNITDEVEEKQKNIQILEQAVDSVVTINSDKIIEFFNSSAEKMFGYSREEVIGKNVKMIVPIEHRGNHDKYISDNIETGVNKVVGSGRDLEMTRRDGSKFWGNLSLSKVEFNGKTQFTAFIKDITEEVEEKIKNREILEQALDSVVTINEDRLVTFFNKAAEKMFGYSRDEVIGQNVKMIVPVEHRANHDNYVKSNLDTGVNKVVGLGRDLQMTRKDGSTFWGNLSLSKVVAAGTTQYTAFIKDITQEREAKLKASQLQKAVDTGWGFIEYDPDGTVVSANDNFLKTMGYSNVDDIKGKHHKIFCDEDYISSLEYKSYWKALANGEVQQGEFLRIKKDSSKVWLQAAYAPVADENGNIARIIEIATDISFVKFPVMEVKDIVNKMAEGDLTTSFEMNADGYVREMGDALNKALENLNALLSTIDDGAQQVANSADSMLMQCQSMKSNTTEVASAISQMSKGAQDQASKTDESSKLAEEVMNSAVEMESKANLINKAAENGQESSELGLKIIKELVDNMTGISSSADLTASSIKVLTERAEEIARTLNVITDIAAQTNLLALNAAIEAARAGDAGRGFAVVAEEIRKLAEDSRKSAIDIEKIIKDVQKDTSSASKAIETMEVSVKHGNTATVEAESIFQQIAKSSDETFSYSLEIQEATSGQKKSIDTVVKNIEQIVVVAEETAAGTQEVASSSQELDSSMEEIAAASDQLSAVAAELQAGVNQFTLRKR</sequence>
<name>A0A937KEE7_9BACT</name>
<feature type="domain" description="PAC" evidence="13">
    <location>
        <begin position="755"/>
        <end position="807"/>
    </location>
</feature>
<dbReference type="InterPro" id="IPR013655">
    <property type="entry name" value="PAS_fold_3"/>
</dbReference>
<organism evidence="15 16">
    <name type="scientific">Fulvivirga marina</name>
    <dbReference type="NCBI Taxonomy" id="2494733"/>
    <lineage>
        <taxon>Bacteria</taxon>
        <taxon>Pseudomonadati</taxon>
        <taxon>Bacteroidota</taxon>
        <taxon>Cytophagia</taxon>
        <taxon>Cytophagales</taxon>
        <taxon>Fulvivirgaceae</taxon>
        <taxon>Fulvivirga</taxon>
    </lineage>
</organism>
<dbReference type="Gene3D" id="1.10.287.950">
    <property type="entry name" value="Methyl-accepting chemotaxis protein"/>
    <property type="match status" value="1"/>
</dbReference>
<dbReference type="RefSeq" id="WP_202856579.1">
    <property type="nucleotide sequence ID" value="NZ_JAEUGD010000042.1"/>
</dbReference>
<proteinExistence type="inferred from homology"/>
<protein>
    <submittedName>
        <fullName evidence="15">PAS domain S-box protein</fullName>
    </submittedName>
</protein>
<feature type="domain" description="PAC" evidence="13">
    <location>
        <begin position="237"/>
        <end position="289"/>
    </location>
</feature>
<dbReference type="Pfam" id="PF13426">
    <property type="entry name" value="PAS_9"/>
    <property type="match status" value="4"/>
</dbReference>
<dbReference type="SMART" id="SM00091">
    <property type="entry name" value="PAS"/>
    <property type="match status" value="5"/>
</dbReference>
<feature type="domain" description="PAS" evidence="12">
    <location>
        <begin position="315"/>
        <end position="385"/>
    </location>
</feature>
<dbReference type="SUPFAM" id="SSF55785">
    <property type="entry name" value="PYP-like sensor domain (PAS domain)"/>
    <property type="match status" value="5"/>
</dbReference>
<evidence type="ECO:0000259" key="13">
    <source>
        <dbReference type="PROSITE" id="PS50113"/>
    </source>
</evidence>
<dbReference type="SUPFAM" id="SSF58104">
    <property type="entry name" value="Methyl-accepting chemotaxis protein (MCP) signaling domain"/>
    <property type="match status" value="1"/>
</dbReference>
<dbReference type="CDD" id="cd00454">
    <property type="entry name" value="TrHb1_N"/>
    <property type="match status" value="1"/>
</dbReference>
<keyword evidence="3 7" id="KW-0479">Metal-binding</keyword>
<evidence type="ECO:0000256" key="4">
    <source>
        <dbReference type="ARBA" id="ARBA00023004"/>
    </source>
</evidence>
<dbReference type="SMART" id="SM00086">
    <property type="entry name" value="PAC"/>
    <property type="match status" value="5"/>
</dbReference>
<dbReference type="InterPro" id="IPR000700">
    <property type="entry name" value="PAS-assoc_C"/>
</dbReference>
<dbReference type="GO" id="GO:0016020">
    <property type="term" value="C:membrane"/>
    <property type="evidence" value="ECO:0007669"/>
    <property type="project" value="InterPro"/>
</dbReference>
<feature type="region of interest" description="Disordered" evidence="10">
    <location>
        <begin position="138"/>
        <end position="157"/>
    </location>
</feature>
<dbReference type="InterPro" id="IPR004089">
    <property type="entry name" value="MCPsignal_dom"/>
</dbReference>
<keyword evidence="2 7" id="KW-0349">Heme</keyword>
<dbReference type="PROSITE" id="PS50111">
    <property type="entry name" value="CHEMOTAXIS_TRANSDUC_2"/>
    <property type="match status" value="1"/>
</dbReference>
<feature type="coiled-coil region" evidence="9">
    <location>
        <begin position="277"/>
        <end position="325"/>
    </location>
</feature>
<feature type="binding site" description="distal binding residue" evidence="7">
    <location>
        <position position="79"/>
    </location>
    <ligand>
        <name>heme</name>
        <dbReference type="ChEBI" id="CHEBI:30413"/>
    </ligand>
    <ligandPart>
        <name>Fe</name>
        <dbReference type="ChEBI" id="CHEBI:18248"/>
    </ligandPart>
</feature>
<dbReference type="CDD" id="cd11386">
    <property type="entry name" value="MCP_signal"/>
    <property type="match status" value="1"/>
</dbReference>
<accession>A0A937KEE7</accession>
<keyword evidence="4 7" id="KW-0408">Iron</keyword>
<evidence type="ECO:0000256" key="1">
    <source>
        <dbReference type="ARBA" id="ARBA00022448"/>
    </source>
</evidence>
<dbReference type="Pfam" id="PF00015">
    <property type="entry name" value="MCPsignal"/>
    <property type="match status" value="1"/>
</dbReference>
<reference evidence="15" key="1">
    <citation type="submission" date="2021-01" db="EMBL/GenBank/DDBJ databases">
        <title>Fulvivirga kasyanovii gen. nov., sp nov., a novel member of the phylum Bacteroidetes isolated from seawater in a mussel farm.</title>
        <authorList>
            <person name="Zhao L.-H."/>
            <person name="Wang Z.-J."/>
        </authorList>
    </citation>
    <scope>NUCLEOTIDE SEQUENCE</scope>
    <source>
        <strain evidence="15">29W222</strain>
    </source>
</reference>
<evidence type="ECO:0000256" key="7">
    <source>
        <dbReference type="PIRSR" id="PIRSR601486-1"/>
    </source>
</evidence>
<evidence type="ECO:0000256" key="9">
    <source>
        <dbReference type="SAM" id="Coils"/>
    </source>
</evidence>
<dbReference type="InterPro" id="IPR001610">
    <property type="entry name" value="PAC"/>
</dbReference>
<dbReference type="PROSITE" id="PS50885">
    <property type="entry name" value="HAMP"/>
    <property type="match status" value="1"/>
</dbReference>
<dbReference type="InterPro" id="IPR035965">
    <property type="entry name" value="PAS-like_dom_sf"/>
</dbReference>
<feature type="domain" description="Methyl-accepting transducer" evidence="11">
    <location>
        <begin position="867"/>
        <end position="1103"/>
    </location>
</feature>
<dbReference type="Gene3D" id="1.10.490.10">
    <property type="entry name" value="Globins"/>
    <property type="match status" value="1"/>
</dbReference>
<evidence type="ECO:0000259" key="14">
    <source>
        <dbReference type="PROSITE" id="PS50885"/>
    </source>
</evidence>
<dbReference type="NCBIfam" id="TIGR00229">
    <property type="entry name" value="sensory_box"/>
    <property type="match status" value="5"/>
</dbReference>
<feature type="domain" description="PAC" evidence="13">
    <location>
        <begin position="634"/>
        <end position="684"/>
    </location>
</feature>
<dbReference type="InterPro" id="IPR001486">
    <property type="entry name" value="Hemoglobin_trunc"/>
</dbReference>
<dbReference type="PROSITE" id="PS50112">
    <property type="entry name" value="PAS"/>
    <property type="match status" value="4"/>
</dbReference>
<evidence type="ECO:0000313" key="15">
    <source>
        <dbReference type="EMBL" id="MBL6447050.1"/>
    </source>
</evidence>
<dbReference type="SMART" id="SM00283">
    <property type="entry name" value="MA"/>
    <property type="match status" value="1"/>
</dbReference>
<dbReference type="EMBL" id="JAEUGD010000042">
    <property type="protein sequence ID" value="MBL6447050.1"/>
    <property type="molecule type" value="Genomic_DNA"/>
</dbReference>
<evidence type="ECO:0000256" key="8">
    <source>
        <dbReference type="PROSITE-ProRule" id="PRU00284"/>
    </source>
</evidence>
<comment type="caution">
    <text evidence="15">The sequence shown here is derived from an EMBL/GenBank/DDBJ whole genome shotgun (WGS) entry which is preliminary data.</text>
</comment>
<evidence type="ECO:0000256" key="2">
    <source>
        <dbReference type="ARBA" id="ARBA00022617"/>
    </source>
</evidence>
<dbReference type="InterPro" id="IPR003660">
    <property type="entry name" value="HAMP_dom"/>
</dbReference>
<dbReference type="GO" id="GO:0019825">
    <property type="term" value="F:oxygen binding"/>
    <property type="evidence" value="ECO:0007669"/>
    <property type="project" value="InterPro"/>
</dbReference>
<dbReference type="Gene3D" id="3.30.450.20">
    <property type="entry name" value="PAS domain"/>
    <property type="match status" value="5"/>
</dbReference>
<dbReference type="AlphaFoldDB" id="A0A937KEE7"/>
<evidence type="ECO:0000256" key="3">
    <source>
        <dbReference type="ARBA" id="ARBA00022723"/>
    </source>
</evidence>
<feature type="domain" description="HAMP" evidence="14">
    <location>
        <begin position="796"/>
        <end position="848"/>
    </location>
</feature>
<evidence type="ECO:0000259" key="12">
    <source>
        <dbReference type="PROSITE" id="PS50112"/>
    </source>
</evidence>
<dbReference type="PANTHER" id="PTHR32089:SF112">
    <property type="entry name" value="LYSOZYME-LIKE PROTEIN-RELATED"/>
    <property type="match status" value="1"/>
</dbReference>
<dbReference type="CDD" id="cd00130">
    <property type="entry name" value="PAS"/>
    <property type="match status" value="5"/>
</dbReference>
<dbReference type="PANTHER" id="PTHR32089">
    <property type="entry name" value="METHYL-ACCEPTING CHEMOTAXIS PROTEIN MCPB"/>
    <property type="match status" value="1"/>
</dbReference>
<dbReference type="InterPro" id="IPR000014">
    <property type="entry name" value="PAS"/>
</dbReference>
<gene>
    <name evidence="15" type="ORF">JMN32_12075</name>
</gene>
<evidence type="ECO:0000313" key="16">
    <source>
        <dbReference type="Proteomes" id="UP000614216"/>
    </source>
</evidence>